<evidence type="ECO:0000313" key="4">
    <source>
        <dbReference type="Proteomes" id="UP001589755"/>
    </source>
</evidence>
<evidence type="ECO:0000259" key="2">
    <source>
        <dbReference type="Pfam" id="PF00582"/>
    </source>
</evidence>
<dbReference type="SUPFAM" id="SSF52402">
    <property type="entry name" value="Adenine nucleotide alpha hydrolases-like"/>
    <property type="match status" value="2"/>
</dbReference>
<evidence type="ECO:0000313" key="3">
    <source>
        <dbReference type="EMBL" id="MFC0207004.1"/>
    </source>
</evidence>
<evidence type="ECO:0000256" key="1">
    <source>
        <dbReference type="ARBA" id="ARBA00008791"/>
    </source>
</evidence>
<comment type="similarity">
    <text evidence="1">Belongs to the universal stress protein A family.</text>
</comment>
<accession>A0ABV6D2Z1</accession>
<protein>
    <submittedName>
        <fullName evidence="3">Universal stress protein</fullName>
    </submittedName>
</protein>
<dbReference type="PANTHER" id="PTHR46268:SF15">
    <property type="entry name" value="UNIVERSAL STRESS PROTEIN HP_0031"/>
    <property type="match status" value="1"/>
</dbReference>
<sequence length="280" mass="30040">MTCKTILAILQSEADTPRLLDFALPLTARHQGHLIGLHAEALPIAVATPLGGAMVDLTEEMRAEAEDRHARLRALFMERTQAEGIAAEWRGYDNVSGDSAISGIESARTADLVIAQQNDPDADARMTADVEALVFESGRPVLLVPYTFKGRSAPFKRVILAWNGSKEAARAAFDALPFMQEAGSVEVLMVDPQDFPHQDTGLAGSAIATALARHGIDVTTRTEISGDLSHGEVIINRLADTGADLLVMGAYGRSRVSEFIFGGTTRTLLQSMTAPTLMAR</sequence>
<dbReference type="Pfam" id="PF00582">
    <property type="entry name" value="Usp"/>
    <property type="match status" value="1"/>
</dbReference>
<name>A0ABV6D2Z1_9HYPH</name>
<keyword evidence="4" id="KW-1185">Reference proteome</keyword>
<dbReference type="RefSeq" id="WP_261520183.1">
    <property type="nucleotide sequence ID" value="NZ_JAODNW010000009.1"/>
</dbReference>
<dbReference type="PANTHER" id="PTHR46268">
    <property type="entry name" value="STRESS RESPONSE PROTEIN NHAX"/>
    <property type="match status" value="1"/>
</dbReference>
<dbReference type="EMBL" id="JBHLXD010000002">
    <property type="protein sequence ID" value="MFC0207004.1"/>
    <property type="molecule type" value="Genomic_DNA"/>
</dbReference>
<proteinExistence type="inferred from homology"/>
<organism evidence="3 4">
    <name type="scientific">Chelativorans intermedius</name>
    <dbReference type="NCBI Taxonomy" id="515947"/>
    <lineage>
        <taxon>Bacteria</taxon>
        <taxon>Pseudomonadati</taxon>
        <taxon>Pseudomonadota</taxon>
        <taxon>Alphaproteobacteria</taxon>
        <taxon>Hyphomicrobiales</taxon>
        <taxon>Phyllobacteriaceae</taxon>
        <taxon>Chelativorans</taxon>
    </lineage>
</organism>
<reference evidence="3 4" key="1">
    <citation type="submission" date="2024-09" db="EMBL/GenBank/DDBJ databases">
        <authorList>
            <person name="Sun Q."/>
            <person name="Mori K."/>
        </authorList>
    </citation>
    <scope>NUCLEOTIDE SEQUENCE [LARGE SCALE GENOMIC DNA]</scope>
    <source>
        <strain evidence="3 4">CCM 8543</strain>
    </source>
</reference>
<dbReference type="InterPro" id="IPR006016">
    <property type="entry name" value="UspA"/>
</dbReference>
<dbReference type="CDD" id="cd00293">
    <property type="entry name" value="USP-like"/>
    <property type="match status" value="1"/>
</dbReference>
<comment type="caution">
    <text evidence="3">The sequence shown here is derived from an EMBL/GenBank/DDBJ whole genome shotgun (WGS) entry which is preliminary data.</text>
</comment>
<dbReference type="Gene3D" id="3.40.50.12370">
    <property type="match status" value="1"/>
</dbReference>
<dbReference type="Proteomes" id="UP001589755">
    <property type="component" value="Unassembled WGS sequence"/>
</dbReference>
<gene>
    <name evidence="3" type="ORF">ACFFJ2_01155</name>
</gene>
<dbReference type="PRINTS" id="PR01438">
    <property type="entry name" value="UNVRSLSTRESS"/>
</dbReference>
<dbReference type="InterPro" id="IPR006015">
    <property type="entry name" value="Universal_stress_UspA"/>
</dbReference>
<feature type="domain" description="UspA" evidence="2">
    <location>
        <begin position="155"/>
        <end position="280"/>
    </location>
</feature>